<evidence type="ECO:0000313" key="4">
    <source>
        <dbReference type="Proteomes" id="UP000011760"/>
    </source>
</evidence>
<feature type="compositionally biased region" description="Gly residues" evidence="1">
    <location>
        <begin position="11"/>
        <end position="33"/>
    </location>
</feature>
<dbReference type="Proteomes" id="UP000011760">
    <property type="component" value="Chromosome"/>
</dbReference>
<evidence type="ECO:0000313" key="3">
    <source>
        <dbReference type="EMBL" id="AGG67728.1"/>
    </source>
</evidence>
<dbReference type="AlphaFoldDB" id="M1V0D6"/>
<dbReference type="PATRIC" id="fig|1121353.3.peg.2348"/>
<feature type="compositionally biased region" description="Low complexity" evidence="1">
    <location>
        <begin position="1"/>
        <end position="10"/>
    </location>
</feature>
<dbReference type="STRING" id="1121353.H924_11500"/>
<name>M1V0D6_9CORY</name>
<keyword evidence="2" id="KW-0812">Transmembrane</keyword>
<gene>
    <name evidence="3" type="ORF">H924_11500</name>
</gene>
<feature type="transmembrane region" description="Helical" evidence="2">
    <location>
        <begin position="85"/>
        <end position="104"/>
    </location>
</feature>
<feature type="transmembrane region" description="Helical" evidence="2">
    <location>
        <begin position="158"/>
        <end position="181"/>
    </location>
</feature>
<dbReference type="HOGENOM" id="CLU_1465864_0_0_11"/>
<feature type="region of interest" description="Disordered" evidence="1">
    <location>
        <begin position="1"/>
        <end position="33"/>
    </location>
</feature>
<protein>
    <submittedName>
        <fullName evidence="3">Uncharacterized protein</fullName>
    </submittedName>
</protein>
<accession>M1V0D6</accession>
<dbReference type="RefSeq" id="WP_015652154.1">
    <property type="nucleotide sequence ID" value="NC_020506.1"/>
</dbReference>
<evidence type="ECO:0000256" key="1">
    <source>
        <dbReference type="SAM" id="MobiDB-lite"/>
    </source>
</evidence>
<dbReference type="KEGG" id="ccn:H924_11500"/>
<keyword evidence="2" id="KW-0472">Membrane</keyword>
<sequence length="184" mass="18623">MSQGFNPPSGGSFGSPSGGQSGFGTSQGGFSAGSGNSGGFGGFGAGPAAGGSFGGGDSGFSAPSFDSAPVASRKRGITKAPVEKLIPSLVLASIGIVLNVWLLISDQVATDTSFLIFALAAWVFSGIVGISALSWYFKSLNEKKANGIFSDEPGRKAFFYLTAVALLIAVVWSAFNIAQFFGKL</sequence>
<proteinExistence type="predicted"/>
<dbReference type="EMBL" id="CP004354">
    <property type="protein sequence ID" value="AGG67728.1"/>
    <property type="molecule type" value="Genomic_DNA"/>
</dbReference>
<organism evidence="3 4">
    <name type="scientific">Corynebacterium callunae DSM 20147</name>
    <dbReference type="NCBI Taxonomy" id="1121353"/>
    <lineage>
        <taxon>Bacteria</taxon>
        <taxon>Bacillati</taxon>
        <taxon>Actinomycetota</taxon>
        <taxon>Actinomycetes</taxon>
        <taxon>Mycobacteriales</taxon>
        <taxon>Corynebacteriaceae</taxon>
        <taxon>Corynebacterium</taxon>
    </lineage>
</organism>
<evidence type="ECO:0000256" key="2">
    <source>
        <dbReference type="SAM" id="Phobius"/>
    </source>
</evidence>
<keyword evidence="4" id="KW-1185">Reference proteome</keyword>
<feature type="transmembrane region" description="Helical" evidence="2">
    <location>
        <begin position="116"/>
        <end position="137"/>
    </location>
</feature>
<keyword evidence="2" id="KW-1133">Transmembrane helix</keyword>
<dbReference type="eggNOG" id="ENOG50329TE">
    <property type="taxonomic scope" value="Bacteria"/>
</dbReference>
<reference evidence="3 4" key="1">
    <citation type="submission" date="2013-02" db="EMBL/GenBank/DDBJ databases">
        <title>The complete genome sequence of Corynebacterium callunae DSM 20147.</title>
        <authorList>
            <person name="Ruckert C."/>
            <person name="Albersmeier A."/>
            <person name="Kalinowski J."/>
        </authorList>
    </citation>
    <scope>NUCLEOTIDE SEQUENCE [LARGE SCALE GENOMIC DNA]</scope>
    <source>
        <strain evidence="3 4">DSM 20147</strain>
    </source>
</reference>